<accession>A0A1H6WV17</accession>
<evidence type="ECO:0000256" key="10">
    <source>
        <dbReference type="ARBA" id="ARBA00029774"/>
    </source>
</evidence>
<evidence type="ECO:0000259" key="12">
    <source>
        <dbReference type="PROSITE" id="PS51163"/>
    </source>
</evidence>
<dbReference type="PANTHER" id="PTHR17490:SF16">
    <property type="entry name" value="THREONYLCARBAMOYL-AMP SYNTHASE"/>
    <property type="match status" value="1"/>
</dbReference>
<dbReference type="EMBL" id="FNZA01000004">
    <property type="protein sequence ID" value="SEJ16382.1"/>
    <property type="molecule type" value="Genomic_DNA"/>
</dbReference>
<evidence type="ECO:0000256" key="2">
    <source>
        <dbReference type="ARBA" id="ARBA00007663"/>
    </source>
</evidence>
<dbReference type="PANTHER" id="PTHR17490">
    <property type="entry name" value="SUA5"/>
    <property type="match status" value="1"/>
</dbReference>
<sequence length="222" mass="22290">MSDPSLSSELATALRCLRAGGAVGYPTETVWGLAALPTHAGVLTLRKGRDNAKPLQLSCVDAAAALACAEATPELLALAALWPGPLTVVTRAGAEVARDWGEGARWLAPGGRVGLRVPDHPLAQALLRGSGGLLATTSLNPSGAAAAATAEQARAYGLADLLLDREGGGGPAAQGVPSTVVLLPEQAGDPVRVQRLGALGEAELRRVLAPLGVGVVPVTEGT</sequence>
<evidence type="ECO:0000256" key="6">
    <source>
        <dbReference type="ARBA" id="ARBA00022694"/>
    </source>
</evidence>
<dbReference type="GO" id="GO:0061710">
    <property type="term" value="F:L-threonylcarbamoyladenylate synthase"/>
    <property type="evidence" value="ECO:0007669"/>
    <property type="project" value="UniProtKB-EC"/>
</dbReference>
<dbReference type="GO" id="GO:0005737">
    <property type="term" value="C:cytoplasm"/>
    <property type="evidence" value="ECO:0007669"/>
    <property type="project" value="UniProtKB-SubCell"/>
</dbReference>
<protein>
    <recommendedName>
        <fullName evidence="10">L-threonylcarbamoyladenylate synthase</fullName>
        <ecNumber evidence="3">2.7.7.87</ecNumber>
    </recommendedName>
    <alternativeName>
        <fullName evidence="10">L-threonylcarbamoyladenylate synthase</fullName>
    </alternativeName>
</protein>
<evidence type="ECO:0000256" key="9">
    <source>
        <dbReference type="ARBA" id="ARBA00022840"/>
    </source>
</evidence>
<organism evidence="13 14">
    <name type="scientific">Deinococcus reticulitermitis</name>
    <dbReference type="NCBI Taxonomy" id="856736"/>
    <lineage>
        <taxon>Bacteria</taxon>
        <taxon>Thermotogati</taxon>
        <taxon>Deinococcota</taxon>
        <taxon>Deinococci</taxon>
        <taxon>Deinococcales</taxon>
        <taxon>Deinococcaceae</taxon>
        <taxon>Deinococcus</taxon>
    </lineage>
</organism>
<dbReference type="OrthoDB" id="9814580at2"/>
<gene>
    <name evidence="13" type="ORF">SAMN04488058_104180</name>
</gene>
<proteinExistence type="inferred from homology"/>
<keyword evidence="14" id="KW-1185">Reference proteome</keyword>
<dbReference type="InterPro" id="IPR050156">
    <property type="entry name" value="TC-AMP_synthase_SUA5"/>
</dbReference>
<dbReference type="GO" id="GO:0003725">
    <property type="term" value="F:double-stranded RNA binding"/>
    <property type="evidence" value="ECO:0007669"/>
    <property type="project" value="InterPro"/>
</dbReference>
<dbReference type="Proteomes" id="UP000199223">
    <property type="component" value="Unassembled WGS sequence"/>
</dbReference>
<dbReference type="GO" id="GO:0000049">
    <property type="term" value="F:tRNA binding"/>
    <property type="evidence" value="ECO:0007669"/>
    <property type="project" value="TreeGrafter"/>
</dbReference>
<dbReference type="PROSITE" id="PS51163">
    <property type="entry name" value="YRDC"/>
    <property type="match status" value="1"/>
</dbReference>
<dbReference type="Pfam" id="PF01300">
    <property type="entry name" value="Sua5_yciO_yrdC"/>
    <property type="match status" value="1"/>
</dbReference>
<name>A0A1H6WV17_9DEIO</name>
<dbReference type="EC" id="2.7.7.87" evidence="3"/>
<evidence type="ECO:0000256" key="4">
    <source>
        <dbReference type="ARBA" id="ARBA00022490"/>
    </source>
</evidence>
<dbReference type="STRING" id="856736.SAMN04488058_104180"/>
<evidence type="ECO:0000313" key="14">
    <source>
        <dbReference type="Proteomes" id="UP000199223"/>
    </source>
</evidence>
<comment type="subcellular location">
    <subcellularLocation>
        <location evidence="1">Cytoplasm</location>
    </subcellularLocation>
</comment>
<comment type="catalytic activity">
    <reaction evidence="11">
        <text>L-threonine + hydrogencarbonate + ATP = L-threonylcarbamoyladenylate + diphosphate + H2O</text>
        <dbReference type="Rhea" id="RHEA:36407"/>
        <dbReference type="ChEBI" id="CHEBI:15377"/>
        <dbReference type="ChEBI" id="CHEBI:17544"/>
        <dbReference type="ChEBI" id="CHEBI:30616"/>
        <dbReference type="ChEBI" id="CHEBI:33019"/>
        <dbReference type="ChEBI" id="CHEBI:57926"/>
        <dbReference type="ChEBI" id="CHEBI:73682"/>
        <dbReference type="EC" id="2.7.7.87"/>
    </reaction>
</comment>
<evidence type="ECO:0000313" key="13">
    <source>
        <dbReference type="EMBL" id="SEJ16382.1"/>
    </source>
</evidence>
<dbReference type="GO" id="GO:0005524">
    <property type="term" value="F:ATP binding"/>
    <property type="evidence" value="ECO:0007669"/>
    <property type="project" value="UniProtKB-KW"/>
</dbReference>
<dbReference type="InterPro" id="IPR017945">
    <property type="entry name" value="DHBP_synth_RibB-like_a/b_dom"/>
</dbReference>
<dbReference type="SUPFAM" id="SSF55821">
    <property type="entry name" value="YrdC/RibB"/>
    <property type="match status" value="1"/>
</dbReference>
<dbReference type="GO" id="GO:0008033">
    <property type="term" value="P:tRNA processing"/>
    <property type="evidence" value="ECO:0007669"/>
    <property type="project" value="UniProtKB-KW"/>
</dbReference>
<comment type="similarity">
    <text evidence="2">Belongs to the SUA5 family.</text>
</comment>
<evidence type="ECO:0000256" key="5">
    <source>
        <dbReference type="ARBA" id="ARBA00022679"/>
    </source>
</evidence>
<evidence type="ECO:0000256" key="7">
    <source>
        <dbReference type="ARBA" id="ARBA00022695"/>
    </source>
</evidence>
<keyword evidence="6" id="KW-0819">tRNA processing</keyword>
<keyword evidence="8" id="KW-0547">Nucleotide-binding</keyword>
<dbReference type="RefSeq" id="WP_092263936.1">
    <property type="nucleotide sequence ID" value="NZ_FNZA01000004.1"/>
</dbReference>
<feature type="domain" description="YrdC-like" evidence="12">
    <location>
        <begin position="7"/>
        <end position="199"/>
    </location>
</feature>
<reference evidence="14" key="1">
    <citation type="submission" date="2016-10" db="EMBL/GenBank/DDBJ databases">
        <authorList>
            <person name="Varghese N."/>
            <person name="Submissions S."/>
        </authorList>
    </citation>
    <scope>NUCLEOTIDE SEQUENCE [LARGE SCALE GENOMIC DNA]</scope>
    <source>
        <strain evidence="14">CGMCC 1.10218</strain>
    </source>
</reference>
<keyword evidence="7" id="KW-0548">Nucleotidyltransferase</keyword>
<evidence type="ECO:0000256" key="1">
    <source>
        <dbReference type="ARBA" id="ARBA00004496"/>
    </source>
</evidence>
<evidence type="ECO:0000256" key="11">
    <source>
        <dbReference type="ARBA" id="ARBA00048366"/>
    </source>
</evidence>
<keyword evidence="5" id="KW-0808">Transferase</keyword>
<keyword evidence="9" id="KW-0067">ATP-binding</keyword>
<dbReference type="GO" id="GO:0006450">
    <property type="term" value="P:regulation of translational fidelity"/>
    <property type="evidence" value="ECO:0007669"/>
    <property type="project" value="TreeGrafter"/>
</dbReference>
<dbReference type="InterPro" id="IPR006070">
    <property type="entry name" value="Sua5-like_dom"/>
</dbReference>
<evidence type="ECO:0000256" key="8">
    <source>
        <dbReference type="ARBA" id="ARBA00022741"/>
    </source>
</evidence>
<dbReference type="AlphaFoldDB" id="A0A1H6WV17"/>
<keyword evidence="4" id="KW-0963">Cytoplasm</keyword>
<dbReference type="Gene3D" id="3.90.870.10">
    <property type="entry name" value="DHBP synthase"/>
    <property type="match status" value="1"/>
</dbReference>
<evidence type="ECO:0000256" key="3">
    <source>
        <dbReference type="ARBA" id="ARBA00012584"/>
    </source>
</evidence>